<dbReference type="EMBL" id="JAVCAP010000002">
    <property type="protein sequence ID" value="MDP8566747.1"/>
    <property type="molecule type" value="Genomic_DNA"/>
</dbReference>
<feature type="chain" id="PRO_5046666372" evidence="7">
    <location>
        <begin position="42"/>
        <end position="456"/>
    </location>
</feature>
<comment type="caution">
    <text evidence="8">The sequence shown here is derived from an EMBL/GenBank/DDBJ whole genome shotgun (WGS) entry which is preliminary data.</text>
</comment>
<keyword evidence="6" id="KW-0175">Coiled coil</keyword>
<reference evidence="9" key="1">
    <citation type="journal article" date="2019" name="Int. J. Syst. Evol. Microbiol.">
        <title>The Global Catalogue of Microorganisms (GCM) 10K type strain sequencing project: providing services to taxonomists for standard genome sequencing and annotation.</title>
        <authorList>
            <consortium name="The Broad Institute Genomics Platform"/>
            <consortium name="The Broad Institute Genome Sequencing Center for Infectious Disease"/>
            <person name="Wu L."/>
            <person name="Ma J."/>
        </authorList>
    </citation>
    <scope>NUCLEOTIDE SEQUENCE [LARGE SCALE GENOMIC DNA]</scope>
    <source>
        <strain evidence="9">VKM B-3159</strain>
    </source>
</reference>
<keyword evidence="3" id="KW-0812">Transmembrane</keyword>
<protein>
    <submittedName>
        <fullName evidence="8">TolC family protein</fullName>
    </submittedName>
</protein>
<accession>A0ABT9JQB1</accession>
<dbReference type="PANTHER" id="PTHR30026:SF20">
    <property type="entry name" value="OUTER MEMBRANE PROTEIN TOLC"/>
    <property type="match status" value="1"/>
</dbReference>
<evidence type="ECO:0000256" key="2">
    <source>
        <dbReference type="ARBA" id="ARBA00022452"/>
    </source>
</evidence>
<gene>
    <name evidence="8" type="ORF">Q9291_02680</name>
</gene>
<evidence type="ECO:0000313" key="8">
    <source>
        <dbReference type="EMBL" id="MDP8566747.1"/>
    </source>
</evidence>
<evidence type="ECO:0000256" key="7">
    <source>
        <dbReference type="SAM" id="SignalP"/>
    </source>
</evidence>
<keyword evidence="7" id="KW-0732">Signal</keyword>
<evidence type="ECO:0000256" key="4">
    <source>
        <dbReference type="ARBA" id="ARBA00023136"/>
    </source>
</evidence>
<evidence type="ECO:0000256" key="3">
    <source>
        <dbReference type="ARBA" id="ARBA00022692"/>
    </source>
</evidence>
<evidence type="ECO:0000256" key="1">
    <source>
        <dbReference type="ARBA" id="ARBA00004442"/>
    </source>
</evidence>
<evidence type="ECO:0000313" key="9">
    <source>
        <dbReference type="Proteomes" id="UP001225906"/>
    </source>
</evidence>
<keyword evidence="2" id="KW-1134">Transmembrane beta strand</keyword>
<dbReference type="InterPro" id="IPR051906">
    <property type="entry name" value="TolC-like"/>
</dbReference>
<keyword evidence="5" id="KW-0998">Cell outer membrane</keyword>
<comment type="subcellular location">
    <subcellularLocation>
        <location evidence="1">Cell outer membrane</location>
    </subcellularLocation>
</comment>
<dbReference type="RefSeq" id="WP_306388449.1">
    <property type="nucleotide sequence ID" value="NZ_JAVCAP010000002.1"/>
</dbReference>
<feature type="signal peptide" evidence="7">
    <location>
        <begin position="1"/>
        <end position="41"/>
    </location>
</feature>
<dbReference type="SUPFAM" id="SSF56954">
    <property type="entry name" value="Outer membrane efflux proteins (OEP)"/>
    <property type="match status" value="1"/>
</dbReference>
<feature type="coiled-coil region" evidence="6">
    <location>
        <begin position="350"/>
        <end position="377"/>
    </location>
</feature>
<dbReference type="Proteomes" id="UP001225906">
    <property type="component" value="Unassembled WGS sequence"/>
</dbReference>
<name>A0ABT9JQB1_9PROT</name>
<evidence type="ECO:0000256" key="6">
    <source>
        <dbReference type="SAM" id="Coils"/>
    </source>
</evidence>
<proteinExistence type="predicted"/>
<organism evidence="8 9">
    <name type="scientific">Methylophilus aquaticus</name>
    <dbReference type="NCBI Taxonomy" id="1971610"/>
    <lineage>
        <taxon>Bacteria</taxon>
        <taxon>Pseudomonadati</taxon>
        <taxon>Pseudomonadota</taxon>
        <taxon>Betaproteobacteria</taxon>
        <taxon>Nitrosomonadales</taxon>
        <taxon>Methylophilaceae</taxon>
        <taxon>Methylophilus</taxon>
    </lineage>
</organism>
<sequence>MFYCLKTPRGCRYSSRIIRPRIAWLAALLGMALSQSFPALADGIAIKNSQHAQGTFDTRLKDADVYEQDHEDTITLNSRLQLHEVLQQVVALHPQQALLTAHQHMVQARRTMANSWVPQAPSVGFSHQNDALLSNRDEREWQAQVQIPIWLPGQKNARSQVSSLADDSLMQDRAGLQQLAADLLRNAVWEIALRRNDLELYTRRYETFQGISDDVKKRYRAGEVARLEVMQAEQEMLLVERQGVTARAELMHAQFRYQQLTGLQEMPARIEEPLSNRQDYLEAPFWLAAQARLKLAEGQRSLTMIEQRQNPQLTLSARTIQGGFDYAFNASMGVAINIPLQSEVHRAPLLANAEQNIGDATSQLETLRRQLDNTLHEAEHTLHVSRQELTLINRQHAIAQENAALARKAYRLGELDLNQLLRLQLLAFEAERSLSSQQLQVQWNIAKYNQAVGVLP</sequence>
<dbReference type="Gene3D" id="1.20.1600.10">
    <property type="entry name" value="Outer membrane efflux proteins (OEP)"/>
    <property type="match status" value="1"/>
</dbReference>
<evidence type="ECO:0000256" key="5">
    <source>
        <dbReference type="ARBA" id="ARBA00023237"/>
    </source>
</evidence>
<keyword evidence="4" id="KW-0472">Membrane</keyword>
<keyword evidence="9" id="KW-1185">Reference proteome</keyword>
<dbReference type="PANTHER" id="PTHR30026">
    <property type="entry name" value="OUTER MEMBRANE PROTEIN TOLC"/>
    <property type="match status" value="1"/>
</dbReference>